<evidence type="ECO:0000259" key="3">
    <source>
        <dbReference type="Pfam" id="PF16344"/>
    </source>
</evidence>
<feature type="transmembrane region" description="Helical" evidence="1">
    <location>
        <begin position="82"/>
        <end position="102"/>
    </location>
</feature>
<dbReference type="PIRSF" id="PIRSF018266">
    <property type="entry name" value="FecR"/>
    <property type="match status" value="1"/>
</dbReference>
<dbReference type="InterPro" id="IPR012373">
    <property type="entry name" value="Ferrdict_sens_TM"/>
</dbReference>
<dbReference type="InterPro" id="IPR006860">
    <property type="entry name" value="FecR"/>
</dbReference>
<name>A0A644UK72_9ZZZZ</name>
<dbReference type="Gene3D" id="2.60.120.1440">
    <property type="match status" value="1"/>
</dbReference>
<sequence length="340" mass="38947">MEITKDHIISYLEGTLSKEEAAALELLAENSPEFRKEIKDISFIWMATENLKKQRLVDTDAHWAKMSKQIAFLSFRQKLWNFSRTVAALLIIPLIMLTVYFMNDSVGKDVLYPEQIEIKTANGLVSKILLPDSSIVWLNAGSKISYPRQFSKNCRTVSLEGEAYFKVKSDKKNRFDVIVPGGMTVSAYGTEFNVSAYVDDNRIEAILSKGNIDVKKYKTDNVFTLKAGESAVLNKTTREISVSETNVYVHTAWREGKMVFRRAGFDEIVKKLSRHFNVLIELHGQTLHEYEYSATFTSETLPEILSLLEKSAPIRCQIIEPEKNADFTYAKRRIIIREYK</sequence>
<keyword evidence="1" id="KW-0472">Membrane</keyword>
<organism evidence="4">
    <name type="scientific">bioreactor metagenome</name>
    <dbReference type="NCBI Taxonomy" id="1076179"/>
    <lineage>
        <taxon>unclassified sequences</taxon>
        <taxon>metagenomes</taxon>
        <taxon>ecological metagenomes</taxon>
    </lineage>
</organism>
<dbReference type="Gene3D" id="3.55.50.30">
    <property type="match status" value="1"/>
</dbReference>
<evidence type="ECO:0000259" key="2">
    <source>
        <dbReference type="Pfam" id="PF04773"/>
    </source>
</evidence>
<dbReference type="Pfam" id="PF16344">
    <property type="entry name" value="FecR_C"/>
    <property type="match status" value="1"/>
</dbReference>
<comment type="caution">
    <text evidence="4">The sequence shown here is derived from an EMBL/GenBank/DDBJ whole genome shotgun (WGS) entry which is preliminary data.</text>
</comment>
<proteinExistence type="predicted"/>
<gene>
    <name evidence="4" type="ORF">SDC9_25177</name>
</gene>
<dbReference type="InterPro" id="IPR032508">
    <property type="entry name" value="FecR_C"/>
</dbReference>
<evidence type="ECO:0008006" key="5">
    <source>
        <dbReference type="Google" id="ProtNLM"/>
    </source>
</evidence>
<dbReference type="EMBL" id="VSSQ01000125">
    <property type="protein sequence ID" value="MPL79301.1"/>
    <property type="molecule type" value="Genomic_DNA"/>
</dbReference>
<evidence type="ECO:0000256" key="1">
    <source>
        <dbReference type="SAM" id="Phobius"/>
    </source>
</evidence>
<keyword evidence="1" id="KW-0812">Transmembrane</keyword>
<feature type="domain" description="FecR protein" evidence="2">
    <location>
        <begin position="117"/>
        <end position="212"/>
    </location>
</feature>
<protein>
    <recommendedName>
        <fullName evidence="5">FecR protein domain-containing protein</fullName>
    </recommendedName>
</protein>
<keyword evidence="1" id="KW-1133">Transmembrane helix</keyword>
<dbReference type="Pfam" id="PF04773">
    <property type="entry name" value="FecR"/>
    <property type="match status" value="1"/>
</dbReference>
<evidence type="ECO:0000313" key="4">
    <source>
        <dbReference type="EMBL" id="MPL79301.1"/>
    </source>
</evidence>
<dbReference type="PANTHER" id="PTHR30273">
    <property type="entry name" value="PERIPLASMIC SIGNAL SENSOR AND SIGMA FACTOR ACTIVATOR FECR-RELATED"/>
    <property type="match status" value="1"/>
</dbReference>
<dbReference type="GO" id="GO:0016989">
    <property type="term" value="F:sigma factor antagonist activity"/>
    <property type="evidence" value="ECO:0007669"/>
    <property type="project" value="TreeGrafter"/>
</dbReference>
<dbReference type="PANTHER" id="PTHR30273:SF2">
    <property type="entry name" value="PROTEIN FECR"/>
    <property type="match status" value="1"/>
</dbReference>
<dbReference type="AlphaFoldDB" id="A0A644UK72"/>
<reference evidence="4" key="1">
    <citation type="submission" date="2019-08" db="EMBL/GenBank/DDBJ databases">
        <authorList>
            <person name="Kucharzyk K."/>
            <person name="Murdoch R.W."/>
            <person name="Higgins S."/>
            <person name="Loffler F."/>
        </authorList>
    </citation>
    <scope>NUCLEOTIDE SEQUENCE</scope>
</reference>
<feature type="domain" description="Protein FecR C-terminal" evidence="3">
    <location>
        <begin position="257"/>
        <end position="318"/>
    </location>
</feature>
<accession>A0A644UK72</accession>